<evidence type="ECO:0000313" key="5">
    <source>
        <dbReference type="Proteomes" id="UP000595140"/>
    </source>
</evidence>
<dbReference type="AlphaFoldDB" id="A0A484KLA7"/>
<feature type="compositionally biased region" description="Low complexity" evidence="1">
    <location>
        <begin position="51"/>
        <end position="63"/>
    </location>
</feature>
<feature type="region of interest" description="Disordered" evidence="1">
    <location>
        <begin position="1"/>
        <end position="63"/>
    </location>
</feature>
<feature type="transmembrane region" description="Helical" evidence="2">
    <location>
        <begin position="134"/>
        <end position="156"/>
    </location>
</feature>
<keyword evidence="2" id="KW-1133">Transmembrane helix</keyword>
<evidence type="ECO:0000256" key="1">
    <source>
        <dbReference type="SAM" id="MobiDB-lite"/>
    </source>
</evidence>
<name>A0A484KLA7_9ASTE</name>
<dbReference type="EMBL" id="OOIL02000516">
    <property type="protein sequence ID" value="VFQ66120.1"/>
    <property type="molecule type" value="Genomic_DNA"/>
</dbReference>
<evidence type="ECO:0000313" key="4">
    <source>
        <dbReference type="EMBL" id="VFQ66120.1"/>
    </source>
</evidence>
<keyword evidence="2" id="KW-0812">Transmembrane</keyword>
<feature type="compositionally biased region" description="Acidic residues" evidence="1">
    <location>
        <begin position="16"/>
        <end position="28"/>
    </location>
</feature>
<feature type="transmembrane region" description="Helical" evidence="2">
    <location>
        <begin position="96"/>
        <end position="114"/>
    </location>
</feature>
<accession>A0A484KLA7</accession>
<feature type="transmembrane region" description="Helical" evidence="2">
    <location>
        <begin position="245"/>
        <end position="267"/>
    </location>
</feature>
<feature type="domain" description="DUF7733" evidence="3">
    <location>
        <begin position="72"/>
        <end position="275"/>
    </location>
</feature>
<gene>
    <name evidence="4" type="ORF">CCAM_LOCUS7896</name>
</gene>
<protein>
    <recommendedName>
        <fullName evidence="3">DUF7733 domain-containing protein</fullName>
    </recommendedName>
</protein>
<dbReference type="PANTHER" id="PTHR33829">
    <property type="entry name" value="OSJNBA0044M19.10 PROTEIN"/>
    <property type="match status" value="1"/>
</dbReference>
<dbReference type="PANTHER" id="PTHR33829:SF1">
    <property type="entry name" value="TRANSMEMBRANE PROTEIN"/>
    <property type="match status" value="1"/>
</dbReference>
<organism evidence="4 5">
    <name type="scientific">Cuscuta campestris</name>
    <dbReference type="NCBI Taxonomy" id="132261"/>
    <lineage>
        <taxon>Eukaryota</taxon>
        <taxon>Viridiplantae</taxon>
        <taxon>Streptophyta</taxon>
        <taxon>Embryophyta</taxon>
        <taxon>Tracheophyta</taxon>
        <taxon>Spermatophyta</taxon>
        <taxon>Magnoliopsida</taxon>
        <taxon>eudicotyledons</taxon>
        <taxon>Gunneridae</taxon>
        <taxon>Pentapetalae</taxon>
        <taxon>asterids</taxon>
        <taxon>lamiids</taxon>
        <taxon>Solanales</taxon>
        <taxon>Convolvulaceae</taxon>
        <taxon>Cuscuteae</taxon>
        <taxon>Cuscuta</taxon>
        <taxon>Cuscuta subgen. Grammica</taxon>
        <taxon>Cuscuta sect. Cleistogrammica</taxon>
    </lineage>
</organism>
<keyword evidence="2" id="KW-0472">Membrane</keyword>
<dbReference type="Pfam" id="PF24867">
    <property type="entry name" value="DUF7733"/>
    <property type="match status" value="1"/>
</dbReference>
<keyword evidence="5" id="KW-1185">Reference proteome</keyword>
<evidence type="ECO:0000259" key="3">
    <source>
        <dbReference type="Pfam" id="PF24867"/>
    </source>
</evidence>
<dbReference type="OrthoDB" id="1906194at2759"/>
<evidence type="ECO:0000256" key="2">
    <source>
        <dbReference type="SAM" id="Phobius"/>
    </source>
</evidence>
<dbReference type="Proteomes" id="UP000595140">
    <property type="component" value="Unassembled WGS sequence"/>
</dbReference>
<proteinExistence type="predicted"/>
<dbReference type="InterPro" id="IPR056635">
    <property type="entry name" value="DUF7733"/>
</dbReference>
<reference evidence="4 5" key="1">
    <citation type="submission" date="2018-04" db="EMBL/GenBank/DDBJ databases">
        <authorList>
            <person name="Vogel A."/>
        </authorList>
    </citation>
    <scope>NUCLEOTIDE SEQUENCE [LARGE SCALE GENOMIC DNA]</scope>
</reference>
<sequence>MSGGVGPCSDIGLPKEEEEEEEEEEESLERDLMMMMRSGSSNSTSGGGGNDDVVGVSSGKSSCRGGRGGLFTFRQLNALAVMIVLSASGMVSMEEFAFVLFSLIYMHFISKVAFPPLSTAADLPPDPLFHQTNRILSFFLFAGAVLGLFLPIAYIFEGILEGDKEGIKVTAPHVFLLASQVFVEGVASSTNRFSLPVRVFVPVFYNSRRIFSIVEWVRSEMISNSNRAVGVGEEDRGRRLYIGRALALANMAFWSFYLFCFLLPVYLPKALRVYYSNRKSA</sequence>